<dbReference type="Proteomes" id="UP000828390">
    <property type="component" value="Unassembled WGS sequence"/>
</dbReference>
<organism evidence="1 2">
    <name type="scientific">Dreissena polymorpha</name>
    <name type="common">Zebra mussel</name>
    <name type="synonym">Mytilus polymorpha</name>
    <dbReference type="NCBI Taxonomy" id="45954"/>
    <lineage>
        <taxon>Eukaryota</taxon>
        <taxon>Metazoa</taxon>
        <taxon>Spiralia</taxon>
        <taxon>Lophotrochozoa</taxon>
        <taxon>Mollusca</taxon>
        <taxon>Bivalvia</taxon>
        <taxon>Autobranchia</taxon>
        <taxon>Heteroconchia</taxon>
        <taxon>Euheterodonta</taxon>
        <taxon>Imparidentia</taxon>
        <taxon>Neoheterodontei</taxon>
        <taxon>Myida</taxon>
        <taxon>Dreissenoidea</taxon>
        <taxon>Dreissenidae</taxon>
        <taxon>Dreissena</taxon>
    </lineage>
</organism>
<accession>A0A9D4CG28</accession>
<evidence type="ECO:0000313" key="2">
    <source>
        <dbReference type="Proteomes" id="UP000828390"/>
    </source>
</evidence>
<dbReference type="AlphaFoldDB" id="A0A9D4CG28"/>
<evidence type="ECO:0000313" key="1">
    <source>
        <dbReference type="EMBL" id="KAH3724049.1"/>
    </source>
</evidence>
<comment type="caution">
    <text evidence="1">The sequence shown here is derived from an EMBL/GenBank/DDBJ whole genome shotgun (WGS) entry which is preliminary data.</text>
</comment>
<sequence>MACFNACGDYVPPLIVYPGERYRDIGIDEFPSTIYGLSENGWMDSPLFVAILTHLNENEILIKIAD</sequence>
<protein>
    <recommendedName>
        <fullName evidence="3">DDE-1 domain-containing protein</fullName>
    </recommendedName>
</protein>
<gene>
    <name evidence="1" type="ORF">DPMN_049851</name>
</gene>
<reference evidence="1" key="2">
    <citation type="submission" date="2020-11" db="EMBL/GenBank/DDBJ databases">
        <authorList>
            <person name="McCartney M.A."/>
            <person name="Auch B."/>
            <person name="Kono T."/>
            <person name="Mallez S."/>
            <person name="Becker A."/>
            <person name="Gohl D.M."/>
            <person name="Silverstein K.A.T."/>
            <person name="Koren S."/>
            <person name="Bechman K.B."/>
            <person name="Herman A."/>
            <person name="Abrahante J.E."/>
            <person name="Garbe J."/>
        </authorList>
    </citation>
    <scope>NUCLEOTIDE SEQUENCE</scope>
    <source>
        <strain evidence="1">Duluth1</strain>
        <tissue evidence="1">Whole animal</tissue>
    </source>
</reference>
<keyword evidence="2" id="KW-1185">Reference proteome</keyword>
<proteinExistence type="predicted"/>
<reference evidence="1" key="1">
    <citation type="journal article" date="2019" name="bioRxiv">
        <title>The Genome of the Zebra Mussel, Dreissena polymorpha: A Resource for Invasive Species Research.</title>
        <authorList>
            <person name="McCartney M.A."/>
            <person name="Auch B."/>
            <person name="Kono T."/>
            <person name="Mallez S."/>
            <person name="Zhang Y."/>
            <person name="Obille A."/>
            <person name="Becker A."/>
            <person name="Abrahante J.E."/>
            <person name="Garbe J."/>
            <person name="Badalamenti J.P."/>
            <person name="Herman A."/>
            <person name="Mangelson H."/>
            <person name="Liachko I."/>
            <person name="Sullivan S."/>
            <person name="Sone E.D."/>
            <person name="Koren S."/>
            <person name="Silverstein K.A.T."/>
            <person name="Beckman K.B."/>
            <person name="Gohl D.M."/>
        </authorList>
    </citation>
    <scope>NUCLEOTIDE SEQUENCE</scope>
    <source>
        <strain evidence="1">Duluth1</strain>
        <tissue evidence="1">Whole animal</tissue>
    </source>
</reference>
<name>A0A9D4CG28_DREPO</name>
<evidence type="ECO:0008006" key="3">
    <source>
        <dbReference type="Google" id="ProtNLM"/>
    </source>
</evidence>
<dbReference type="EMBL" id="JAIWYP010000012">
    <property type="protein sequence ID" value="KAH3724049.1"/>
    <property type="molecule type" value="Genomic_DNA"/>
</dbReference>